<protein>
    <submittedName>
        <fullName evidence="2">Uncharacterized protein</fullName>
    </submittedName>
</protein>
<dbReference type="EMBL" id="SPHZ02000005">
    <property type="protein sequence ID" value="KAF0915952.1"/>
    <property type="molecule type" value="Genomic_DNA"/>
</dbReference>
<dbReference type="Proteomes" id="UP000479710">
    <property type="component" value="Unassembled WGS sequence"/>
</dbReference>
<accession>A0A6G1DUS1</accession>
<reference evidence="2 3" key="1">
    <citation type="submission" date="2019-11" db="EMBL/GenBank/DDBJ databases">
        <title>Whole genome sequence of Oryza granulata.</title>
        <authorList>
            <person name="Li W."/>
        </authorList>
    </citation>
    <scope>NUCLEOTIDE SEQUENCE [LARGE SCALE GENOMIC DNA]</scope>
    <source>
        <strain evidence="3">cv. Menghai</strain>
        <tissue evidence="2">Leaf</tissue>
    </source>
</reference>
<dbReference type="AlphaFoldDB" id="A0A6G1DUS1"/>
<evidence type="ECO:0000256" key="1">
    <source>
        <dbReference type="SAM" id="MobiDB-lite"/>
    </source>
</evidence>
<proteinExistence type="predicted"/>
<feature type="compositionally biased region" description="Basic residues" evidence="1">
    <location>
        <begin position="29"/>
        <end position="38"/>
    </location>
</feature>
<feature type="compositionally biased region" description="Basic and acidic residues" evidence="1">
    <location>
        <begin position="50"/>
        <end position="59"/>
    </location>
</feature>
<comment type="caution">
    <text evidence="2">The sequence shown here is derived from an EMBL/GenBank/DDBJ whole genome shotgun (WGS) entry which is preliminary data.</text>
</comment>
<organism evidence="2 3">
    <name type="scientific">Oryza meyeriana var. granulata</name>
    <dbReference type="NCBI Taxonomy" id="110450"/>
    <lineage>
        <taxon>Eukaryota</taxon>
        <taxon>Viridiplantae</taxon>
        <taxon>Streptophyta</taxon>
        <taxon>Embryophyta</taxon>
        <taxon>Tracheophyta</taxon>
        <taxon>Spermatophyta</taxon>
        <taxon>Magnoliopsida</taxon>
        <taxon>Liliopsida</taxon>
        <taxon>Poales</taxon>
        <taxon>Poaceae</taxon>
        <taxon>BOP clade</taxon>
        <taxon>Oryzoideae</taxon>
        <taxon>Oryzeae</taxon>
        <taxon>Oryzinae</taxon>
        <taxon>Oryza</taxon>
        <taxon>Oryza meyeriana</taxon>
    </lineage>
</organism>
<sequence length="59" mass="6464">MATLTVPSAVPPVAEDCELLRQGAEKRGGYRPRLRRGGTAKSCSATSRPQRRDPQQISR</sequence>
<gene>
    <name evidence="2" type="ORF">E2562_000588</name>
</gene>
<evidence type="ECO:0000313" key="3">
    <source>
        <dbReference type="Proteomes" id="UP000479710"/>
    </source>
</evidence>
<name>A0A6G1DUS1_9ORYZ</name>
<feature type="region of interest" description="Disordered" evidence="1">
    <location>
        <begin position="24"/>
        <end position="59"/>
    </location>
</feature>
<keyword evidence="3" id="KW-1185">Reference proteome</keyword>
<evidence type="ECO:0000313" key="2">
    <source>
        <dbReference type="EMBL" id="KAF0915952.1"/>
    </source>
</evidence>